<dbReference type="EMBL" id="CAWUPB010001173">
    <property type="protein sequence ID" value="CAK7349282.1"/>
    <property type="molecule type" value="Genomic_DNA"/>
</dbReference>
<organism evidence="2 3">
    <name type="scientific">Dovyalis caffra</name>
    <dbReference type="NCBI Taxonomy" id="77055"/>
    <lineage>
        <taxon>Eukaryota</taxon>
        <taxon>Viridiplantae</taxon>
        <taxon>Streptophyta</taxon>
        <taxon>Embryophyta</taxon>
        <taxon>Tracheophyta</taxon>
        <taxon>Spermatophyta</taxon>
        <taxon>Magnoliopsida</taxon>
        <taxon>eudicotyledons</taxon>
        <taxon>Gunneridae</taxon>
        <taxon>Pentapetalae</taxon>
        <taxon>rosids</taxon>
        <taxon>fabids</taxon>
        <taxon>Malpighiales</taxon>
        <taxon>Salicaceae</taxon>
        <taxon>Flacourtieae</taxon>
        <taxon>Dovyalis</taxon>
    </lineage>
</organism>
<proteinExistence type="predicted"/>
<evidence type="ECO:0000259" key="1">
    <source>
        <dbReference type="PROSITE" id="PS52045"/>
    </source>
</evidence>
<protein>
    <recommendedName>
        <fullName evidence="1">Neprosin PEP catalytic domain-containing protein</fullName>
    </recommendedName>
</protein>
<dbReference type="PROSITE" id="PS52045">
    <property type="entry name" value="NEPROSIN_PEP_CD"/>
    <property type="match status" value="1"/>
</dbReference>
<dbReference type="Pfam" id="PF05347">
    <property type="entry name" value="Complex1_LYR"/>
    <property type="match status" value="1"/>
</dbReference>
<feature type="domain" description="Neprosin PEP catalytic" evidence="1">
    <location>
        <begin position="1"/>
        <end position="144"/>
    </location>
</feature>
<dbReference type="InterPro" id="IPR008011">
    <property type="entry name" value="Complex1_LYR_dom"/>
</dbReference>
<accession>A0AAV1SGD9</accession>
<keyword evidence="3" id="KW-1185">Reference proteome</keyword>
<dbReference type="CDD" id="cd20262">
    <property type="entry name" value="Complex1_LYR_LYRM2"/>
    <property type="match status" value="1"/>
</dbReference>
<name>A0AAV1SGD9_9ROSI</name>
<dbReference type="InterPro" id="IPR053168">
    <property type="entry name" value="Glutamic_endopeptidase"/>
</dbReference>
<evidence type="ECO:0000313" key="2">
    <source>
        <dbReference type="EMBL" id="CAK7349282.1"/>
    </source>
</evidence>
<reference evidence="2 3" key="1">
    <citation type="submission" date="2024-01" db="EMBL/GenBank/DDBJ databases">
        <authorList>
            <person name="Waweru B."/>
        </authorList>
    </citation>
    <scope>NUCLEOTIDE SEQUENCE [LARGE SCALE GENOMIC DNA]</scope>
</reference>
<dbReference type="Pfam" id="PF03080">
    <property type="entry name" value="Neprosin"/>
    <property type="match status" value="1"/>
</dbReference>
<dbReference type="InterPro" id="IPR004314">
    <property type="entry name" value="Neprosin"/>
</dbReference>
<sequence>MGAYIATMSAYGGPQWDIIMLVWKDPRSGNWWLQFGQEVVGYWPGSLFLHLNDSATNIEWGGEILNSKVGGKHTTTQMGSGHFPPEGFGKAGYFRNIQVVDGSKKLQEPTNIALLFPNPNAMISKQANWVIGTITYILGLLAEALEENQAMALSFDLQDFILRARVLKLYRQALRTTRRAPDGARADLKQTIRQEMENSRNCNDKQRIRFLISEGLERLKRLDETLDMQGHS</sequence>
<dbReference type="Proteomes" id="UP001314170">
    <property type="component" value="Unassembled WGS sequence"/>
</dbReference>
<dbReference type="PANTHER" id="PTHR31589:SF24">
    <property type="entry name" value="OS07G0205500 PROTEIN"/>
    <property type="match status" value="1"/>
</dbReference>
<comment type="caution">
    <text evidence="2">The sequence shown here is derived from an EMBL/GenBank/DDBJ whole genome shotgun (WGS) entry which is preliminary data.</text>
</comment>
<dbReference type="PANTHER" id="PTHR31589">
    <property type="entry name" value="PROTEIN, PUTATIVE (DUF239)-RELATED-RELATED"/>
    <property type="match status" value="1"/>
</dbReference>
<dbReference type="InterPro" id="IPR045293">
    <property type="entry name" value="Complex1_LYR_LYRM2"/>
</dbReference>
<evidence type="ECO:0000313" key="3">
    <source>
        <dbReference type="Proteomes" id="UP001314170"/>
    </source>
</evidence>
<gene>
    <name evidence="2" type="ORF">DCAF_LOCUS21995</name>
</gene>
<dbReference type="AlphaFoldDB" id="A0AAV1SGD9"/>